<feature type="transmembrane region" description="Helical" evidence="4">
    <location>
        <begin position="712"/>
        <end position="732"/>
    </location>
</feature>
<dbReference type="CDD" id="cd00030">
    <property type="entry name" value="C2"/>
    <property type="match status" value="1"/>
</dbReference>
<sequence length="785" mass="84893">MKKIAHKIRHPHSVEYETAPKQARLDSRGHGVAPEGLVEGAGQVAVAAPEREGSFVMGNVTHVKVSVLQARNLLQADRFGLSDPYVQLELGDQKVQTRVVFDTCHPYWKQDFVLSLPADARTLQCGVWDYDRPPSAPDFLGSVAVDLNKLLQTSESAGTALATEPQWYALSKPQKHGQAQGELRMAVRLLHNSELETEQVVLPPRQYEQYTLEAKVIGTRGLVSTLNTGIHKGLSAAVFVGAFQAKTSRTMSGSPSEEDGIELFWDEEFEVPMDTALAAKEHTGLVRSMTHHFTEQAYDQLKKQAALEEVRFTLKRFRGRRGPTGRSSDIVGTAVFPLCAVPEVSAMADDNDDTASVVTMSDTPRAAQDEAPEEPETPELQEKSIVETISKAATSLPHTISSNVLQPLAGVLHLKLAENGAESAAKDELKAEGSGTSAASVEAKAEASAAGGKTELPVVNTQYWLPLDRAGKGTVGELLVSLSFKKKDLGSAAGLDEEADDAPDAPEPVPYQAPEPLEHSLVDETVAVSASRLFQILFGSKASFAEAFCQARKCWDVDIGDWKSHGSQQVRQVSYTMPLKKNSLGPSEAACIEEYKLETKGPGGWLITVTASTPKVPYGSSFHNSVQFACWHKARGQCQLRISGQVVFTKSVFVRGMISKASLEGMQETYRTFMVVMRDQLGSAAPAAPTTAAAAQQEQVKEAVRMHMPSAWIQPAMLIVLGLLLLTMLAALRHINRAVAHQDDVLREVLSSHAALREAIAQLHAAGTCHIHSTPVSSPALNLTG</sequence>
<dbReference type="PANTHER" id="PTHR46296:SF8">
    <property type="entry name" value="OS06G0297800 PROTEIN"/>
    <property type="match status" value="1"/>
</dbReference>
<dbReference type="PROSITE" id="PS50004">
    <property type="entry name" value="C2"/>
    <property type="match status" value="1"/>
</dbReference>
<dbReference type="Pfam" id="PF00168">
    <property type="entry name" value="C2"/>
    <property type="match status" value="1"/>
</dbReference>
<dbReference type="PROSITE" id="PS51778">
    <property type="entry name" value="VAST"/>
    <property type="match status" value="1"/>
</dbReference>
<dbReference type="SUPFAM" id="SSF49562">
    <property type="entry name" value="C2 domain (Calcium/lipid-binding domain, CaLB)"/>
    <property type="match status" value="1"/>
</dbReference>
<dbReference type="EMBL" id="JALJOR010000008">
    <property type="protein sequence ID" value="KAK9813061.1"/>
    <property type="molecule type" value="Genomic_DNA"/>
</dbReference>
<dbReference type="InterPro" id="IPR035892">
    <property type="entry name" value="C2_domain_sf"/>
</dbReference>
<dbReference type="InterPro" id="IPR031968">
    <property type="entry name" value="VASt"/>
</dbReference>
<name>A0AAW1PX63_9CHLO</name>
<comment type="subcellular location">
    <subcellularLocation>
        <location evidence="1">Membrane</location>
    </subcellularLocation>
</comment>
<dbReference type="GO" id="GO:0016020">
    <property type="term" value="C:membrane"/>
    <property type="evidence" value="ECO:0007669"/>
    <property type="project" value="UniProtKB-SubCell"/>
</dbReference>
<feature type="region of interest" description="Disordered" evidence="3">
    <location>
        <begin position="362"/>
        <end position="382"/>
    </location>
</feature>
<reference evidence="7 8" key="1">
    <citation type="journal article" date="2024" name="Nat. Commun.">
        <title>Phylogenomics reveals the evolutionary origins of lichenization in chlorophyte algae.</title>
        <authorList>
            <person name="Puginier C."/>
            <person name="Libourel C."/>
            <person name="Otte J."/>
            <person name="Skaloud P."/>
            <person name="Haon M."/>
            <person name="Grisel S."/>
            <person name="Petersen M."/>
            <person name="Berrin J.G."/>
            <person name="Delaux P.M."/>
            <person name="Dal Grande F."/>
            <person name="Keller J."/>
        </authorList>
    </citation>
    <scope>NUCLEOTIDE SEQUENCE [LARGE SCALE GENOMIC DNA]</scope>
    <source>
        <strain evidence="7 8">SAG 2043</strain>
    </source>
</reference>
<dbReference type="Gene3D" id="2.60.40.150">
    <property type="entry name" value="C2 domain"/>
    <property type="match status" value="1"/>
</dbReference>
<evidence type="ECO:0000256" key="4">
    <source>
        <dbReference type="SAM" id="Phobius"/>
    </source>
</evidence>
<evidence type="ECO:0000259" key="6">
    <source>
        <dbReference type="PROSITE" id="PS51778"/>
    </source>
</evidence>
<proteinExistence type="predicted"/>
<feature type="region of interest" description="Disordered" evidence="3">
    <location>
        <begin position="493"/>
        <end position="514"/>
    </location>
</feature>
<evidence type="ECO:0000313" key="7">
    <source>
        <dbReference type="EMBL" id="KAK9813061.1"/>
    </source>
</evidence>
<organism evidence="7 8">
    <name type="scientific">[Myrmecia] bisecta</name>
    <dbReference type="NCBI Taxonomy" id="41462"/>
    <lineage>
        <taxon>Eukaryota</taxon>
        <taxon>Viridiplantae</taxon>
        <taxon>Chlorophyta</taxon>
        <taxon>core chlorophytes</taxon>
        <taxon>Trebouxiophyceae</taxon>
        <taxon>Trebouxiales</taxon>
        <taxon>Trebouxiaceae</taxon>
        <taxon>Myrmecia</taxon>
    </lineage>
</organism>
<dbReference type="Pfam" id="PF16016">
    <property type="entry name" value="VASt"/>
    <property type="match status" value="1"/>
</dbReference>
<feature type="compositionally biased region" description="Acidic residues" evidence="3">
    <location>
        <begin position="495"/>
        <end position="504"/>
    </location>
</feature>
<dbReference type="PANTHER" id="PTHR46296">
    <property type="entry name" value="BNAA05G37250D PROTEIN"/>
    <property type="match status" value="1"/>
</dbReference>
<keyword evidence="4" id="KW-1133">Transmembrane helix</keyword>
<accession>A0AAW1PX63</accession>
<evidence type="ECO:0000256" key="3">
    <source>
        <dbReference type="SAM" id="MobiDB-lite"/>
    </source>
</evidence>
<dbReference type="SMART" id="SM00239">
    <property type="entry name" value="C2"/>
    <property type="match status" value="2"/>
</dbReference>
<comment type="caution">
    <text evidence="7">The sequence shown here is derived from an EMBL/GenBank/DDBJ whole genome shotgun (WGS) entry which is preliminary data.</text>
</comment>
<gene>
    <name evidence="7" type="ORF">WJX72_008268</name>
</gene>
<protein>
    <recommendedName>
        <fullName evidence="9">C2 domain-containing protein</fullName>
    </recommendedName>
</protein>
<evidence type="ECO:0008006" key="9">
    <source>
        <dbReference type="Google" id="ProtNLM"/>
    </source>
</evidence>
<evidence type="ECO:0000259" key="5">
    <source>
        <dbReference type="PROSITE" id="PS50004"/>
    </source>
</evidence>
<keyword evidence="4" id="KW-0812">Transmembrane</keyword>
<dbReference type="AlphaFoldDB" id="A0AAW1PX63"/>
<evidence type="ECO:0000256" key="1">
    <source>
        <dbReference type="ARBA" id="ARBA00004370"/>
    </source>
</evidence>
<keyword evidence="2 4" id="KW-0472">Membrane</keyword>
<evidence type="ECO:0000256" key="2">
    <source>
        <dbReference type="ARBA" id="ARBA00023136"/>
    </source>
</evidence>
<keyword evidence="8" id="KW-1185">Reference proteome</keyword>
<dbReference type="InterPro" id="IPR000008">
    <property type="entry name" value="C2_dom"/>
</dbReference>
<dbReference type="Proteomes" id="UP001489004">
    <property type="component" value="Unassembled WGS sequence"/>
</dbReference>
<feature type="domain" description="VASt" evidence="6">
    <location>
        <begin position="517"/>
        <end position="685"/>
    </location>
</feature>
<evidence type="ECO:0000313" key="8">
    <source>
        <dbReference type="Proteomes" id="UP001489004"/>
    </source>
</evidence>
<dbReference type="InterPro" id="IPR044511">
    <property type="entry name" value="At1g03370/At5g50170-like"/>
</dbReference>
<feature type="domain" description="C2" evidence="5">
    <location>
        <begin position="40"/>
        <end position="160"/>
    </location>
</feature>
<feature type="compositionally biased region" description="Acidic residues" evidence="3">
    <location>
        <begin position="370"/>
        <end position="379"/>
    </location>
</feature>